<sequence>MAVASAPLAGAQVVDEPMNIVPALPPKACPKFTIAHIATLAKKIKNEDPEGITPPPASTFLSMNEFKDFSLEQVKVARDFIIRSKGHATSGAEDCEIDSTTGMCLEQAEVAVPSFSSCNQWSEAKGRGFVDDAKAAGKDAIWVAKNHLTKTPLNEIQDHWESEEVPLPAM</sequence>
<comment type="caution">
    <text evidence="1">The sequence shown here is derived from an EMBL/GenBank/DDBJ whole genome shotgun (WGS) entry which is preliminary data.</text>
</comment>
<evidence type="ECO:0000313" key="1">
    <source>
        <dbReference type="EMBL" id="GMH58396.1"/>
    </source>
</evidence>
<dbReference type="OrthoDB" id="193927at2759"/>
<gene>
    <name evidence="1" type="ORF">TrRE_jg10619</name>
</gene>
<protein>
    <submittedName>
        <fullName evidence="1">Uncharacterized protein</fullName>
    </submittedName>
</protein>
<accession>A0A9W6ZU30</accession>
<reference evidence="1" key="1">
    <citation type="submission" date="2022-07" db="EMBL/GenBank/DDBJ databases">
        <title>Genome analysis of Parmales, a sister group of diatoms, reveals the evolutionary specialization of diatoms from phago-mixotrophs to photoautotrophs.</title>
        <authorList>
            <person name="Ban H."/>
            <person name="Sato S."/>
            <person name="Yoshikawa S."/>
            <person name="Kazumasa Y."/>
            <person name="Nakamura Y."/>
            <person name="Ichinomiya M."/>
            <person name="Saitoh K."/>
            <person name="Sato N."/>
            <person name="Blanc-Mathieu R."/>
            <person name="Endo H."/>
            <person name="Kuwata A."/>
            <person name="Ogata H."/>
        </authorList>
    </citation>
    <scope>NUCLEOTIDE SEQUENCE</scope>
</reference>
<dbReference type="Proteomes" id="UP001165082">
    <property type="component" value="Unassembled WGS sequence"/>
</dbReference>
<keyword evidence="2" id="KW-1185">Reference proteome</keyword>
<name>A0A9W6ZU30_9STRA</name>
<organism evidence="1 2">
    <name type="scientific">Triparma retinervis</name>
    <dbReference type="NCBI Taxonomy" id="2557542"/>
    <lineage>
        <taxon>Eukaryota</taxon>
        <taxon>Sar</taxon>
        <taxon>Stramenopiles</taxon>
        <taxon>Ochrophyta</taxon>
        <taxon>Bolidophyceae</taxon>
        <taxon>Parmales</taxon>
        <taxon>Triparmaceae</taxon>
        <taxon>Triparma</taxon>
    </lineage>
</organism>
<dbReference type="EMBL" id="BRXZ01002262">
    <property type="protein sequence ID" value="GMH58396.1"/>
    <property type="molecule type" value="Genomic_DNA"/>
</dbReference>
<proteinExistence type="predicted"/>
<dbReference type="AlphaFoldDB" id="A0A9W6ZU30"/>
<evidence type="ECO:0000313" key="2">
    <source>
        <dbReference type="Proteomes" id="UP001165082"/>
    </source>
</evidence>